<dbReference type="InterPro" id="IPR036724">
    <property type="entry name" value="Cobalamin-bd_sf"/>
</dbReference>
<keyword evidence="8" id="KW-0411">Iron-sulfur</keyword>
<gene>
    <name evidence="11" type="ORF">SAMN05878282_10916</name>
</gene>
<keyword evidence="5" id="KW-0949">S-adenosyl-L-methionine</keyword>
<evidence type="ECO:0000256" key="6">
    <source>
        <dbReference type="ARBA" id="ARBA00022723"/>
    </source>
</evidence>
<dbReference type="PROSITE" id="PS51332">
    <property type="entry name" value="B12_BINDING"/>
    <property type="match status" value="1"/>
</dbReference>
<dbReference type="AlphaFoldDB" id="A0A1N6W5I8"/>
<dbReference type="SUPFAM" id="SSF52242">
    <property type="entry name" value="Cobalamin (vitamin B12)-binding domain"/>
    <property type="match status" value="1"/>
</dbReference>
<evidence type="ECO:0000256" key="5">
    <source>
        <dbReference type="ARBA" id="ARBA00022691"/>
    </source>
</evidence>
<dbReference type="Pfam" id="PF02310">
    <property type="entry name" value="B12-binding"/>
    <property type="match status" value="1"/>
</dbReference>
<dbReference type="SFLD" id="SFLDG01123">
    <property type="entry name" value="methyltransferase_(Class_B)"/>
    <property type="match status" value="1"/>
</dbReference>
<dbReference type="SFLD" id="SFLDS00029">
    <property type="entry name" value="Radical_SAM"/>
    <property type="match status" value="1"/>
</dbReference>
<dbReference type="RefSeq" id="WP_076428504.1">
    <property type="nucleotide sequence ID" value="NZ_FTMP01000009.1"/>
</dbReference>
<keyword evidence="7" id="KW-0408">Iron</keyword>
<reference evidence="11 12" key="1">
    <citation type="submission" date="2017-01" db="EMBL/GenBank/DDBJ databases">
        <authorList>
            <person name="Mah S.A."/>
            <person name="Swanson W.J."/>
            <person name="Moy G.W."/>
            <person name="Vacquier V.D."/>
        </authorList>
    </citation>
    <scope>NUCLEOTIDE SEQUENCE [LARGE SCALE GENOMIC DNA]</scope>
    <source>
        <strain evidence="11 12">RU36E</strain>
    </source>
</reference>
<dbReference type="PANTHER" id="PTHR43409">
    <property type="entry name" value="ANAEROBIC MAGNESIUM-PROTOPORPHYRIN IX MONOMETHYL ESTER CYCLASE-RELATED"/>
    <property type="match status" value="1"/>
</dbReference>
<feature type="domain" description="Radical SAM core" evidence="10">
    <location>
        <begin position="226"/>
        <end position="458"/>
    </location>
</feature>
<organism evidence="11 12">
    <name type="scientific">Aquipseudomonas alcaligenes</name>
    <name type="common">Pseudomonas alcaligenes</name>
    <dbReference type="NCBI Taxonomy" id="43263"/>
    <lineage>
        <taxon>Bacteria</taxon>
        <taxon>Pseudomonadati</taxon>
        <taxon>Pseudomonadota</taxon>
        <taxon>Gammaproteobacteria</taxon>
        <taxon>Pseudomonadales</taxon>
        <taxon>Pseudomonadaceae</taxon>
        <taxon>Aquipseudomonas</taxon>
    </lineage>
</organism>
<dbReference type="SUPFAM" id="SSF102114">
    <property type="entry name" value="Radical SAM enzymes"/>
    <property type="match status" value="1"/>
</dbReference>
<dbReference type="GO" id="GO:0051539">
    <property type="term" value="F:4 iron, 4 sulfur cluster binding"/>
    <property type="evidence" value="ECO:0007669"/>
    <property type="project" value="UniProtKB-KW"/>
</dbReference>
<proteinExistence type="predicted"/>
<dbReference type="PANTHER" id="PTHR43409:SF7">
    <property type="entry name" value="BLL1977 PROTEIN"/>
    <property type="match status" value="1"/>
</dbReference>
<dbReference type="GO" id="GO:0046872">
    <property type="term" value="F:metal ion binding"/>
    <property type="evidence" value="ECO:0007669"/>
    <property type="project" value="UniProtKB-KW"/>
</dbReference>
<dbReference type="PROSITE" id="PS01278">
    <property type="entry name" value="MTTASE_RADICAL"/>
    <property type="match status" value="1"/>
</dbReference>
<dbReference type="GO" id="GO:0003824">
    <property type="term" value="F:catalytic activity"/>
    <property type="evidence" value="ECO:0007669"/>
    <property type="project" value="InterPro"/>
</dbReference>
<dbReference type="CDD" id="cd01335">
    <property type="entry name" value="Radical_SAM"/>
    <property type="match status" value="1"/>
</dbReference>
<dbReference type="Gene3D" id="3.40.50.280">
    <property type="entry name" value="Cobalamin-binding domain"/>
    <property type="match status" value="1"/>
</dbReference>
<name>A0A1N6W5I8_AQUAC</name>
<dbReference type="InterPro" id="IPR006638">
    <property type="entry name" value="Elp3/MiaA/NifB-like_rSAM"/>
</dbReference>
<evidence type="ECO:0000256" key="8">
    <source>
        <dbReference type="ARBA" id="ARBA00023014"/>
    </source>
</evidence>
<sequence length="504" mass="57835">MPKAPLKLMLCIPHQLVHFDGVNARPQVSLPLGILSMAAYLREQQWNGSIDIYDARLSARFSEIDTPQGRRMIFGDDEAEMVARIVAAAPDVVGISNMFSAQFERTLRTAELVKEHLPQARVVVGGPHVSVFPTDVLKHPAIDYVVVGEGEERLHALLQCIEIDEVPQIQGVLGRPEDVNLLRKNPRVKVTFIKSVDDLPLPAYDMVDVERYFELQANGFSPRTREWGKRAVTIITSRGCPHQCTFCSIQATMGYRWRPHSAEYVRRHIRLLRERYGVDYLHFEDDNLTHDPARFDELLGVLEEYSPPIPWDTPNGVRGDTWTLERVRRSRDSGCQHLVVAIESAVQRVLDNVVRKRLDLSQVDDLMRYTDEVGLRLMAFYVVGLPGETLKDIDQTFRYALTRYFRYGVWPGMNLAVALPGTELHEIAERNNLRDPSLPYAANQITTSEFSPADIAVRYRRFQRLKLLVFIWRTLTSWRDLSYNLKLVWNYKAVALRELGKLAR</sequence>
<evidence type="ECO:0000313" key="11">
    <source>
        <dbReference type="EMBL" id="SIQ85443.1"/>
    </source>
</evidence>
<keyword evidence="6" id="KW-0479">Metal-binding</keyword>
<protein>
    <submittedName>
        <fullName evidence="11">Radical SAM superfamily protein</fullName>
    </submittedName>
</protein>
<evidence type="ECO:0000313" key="12">
    <source>
        <dbReference type="Proteomes" id="UP000185841"/>
    </source>
</evidence>
<dbReference type="InterPro" id="IPR006158">
    <property type="entry name" value="Cobalamin-bd"/>
</dbReference>
<dbReference type="CDD" id="cd02068">
    <property type="entry name" value="radical_SAM_B12_BD"/>
    <property type="match status" value="1"/>
</dbReference>
<dbReference type="InterPro" id="IPR020612">
    <property type="entry name" value="Methylthiotransferase_CS"/>
</dbReference>
<dbReference type="Pfam" id="PF04055">
    <property type="entry name" value="Radical_SAM"/>
    <property type="match status" value="1"/>
</dbReference>
<evidence type="ECO:0000256" key="1">
    <source>
        <dbReference type="ARBA" id="ARBA00001966"/>
    </source>
</evidence>
<evidence type="ECO:0000256" key="4">
    <source>
        <dbReference type="ARBA" id="ARBA00022679"/>
    </source>
</evidence>
<evidence type="ECO:0000259" key="9">
    <source>
        <dbReference type="PROSITE" id="PS51332"/>
    </source>
</evidence>
<evidence type="ECO:0000256" key="2">
    <source>
        <dbReference type="ARBA" id="ARBA00022485"/>
    </source>
</evidence>
<comment type="cofactor">
    <cofactor evidence="1">
        <name>[4Fe-4S] cluster</name>
        <dbReference type="ChEBI" id="CHEBI:49883"/>
    </cofactor>
</comment>
<keyword evidence="3" id="KW-0489">Methyltransferase</keyword>
<dbReference type="GO" id="GO:0031419">
    <property type="term" value="F:cobalamin binding"/>
    <property type="evidence" value="ECO:0007669"/>
    <property type="project" value="InterPro"/>
</dbReference>
<accession>A0A1N6W5I8</accession>
<keyword evidence="2" id="KW-0004">4Fe-4S</keyword>
<dbReference type="InterPro" id="IPR034466">
    <property type="entry name" value="Methyltransferase_Class_B"/>
</dbReference>
<evidence type="ECO:0000256" key="7">
    <source>
        <dbReference type="ARBA" id="ARBA00023004"/>
    </source>
</evidence>
<feature type="domain" description="B12-binding" evidence="9">
    <location>
        <begin position="5"/>
        <end position="168"/>
    </location>
</feature>
<dbReference type="InterPro" id="IPR058240">
    <property type="entry name" value="rSAM_sf"/>
</dbReference>
<dbReference type="InterPro" id="IPR007197">
    <property type="entry name" value="rSAM"/>
</dbReference>
<dbReference type="Proteomes" id="UP000185841">
    <property type="component" value="Unassembled WGS sequence"/>
</dbReference>
<dbReference type="SFLD" id="SFLDG01082">
    <property type="entry name" value="B12-binding_domain_containing"/>
    <property type="match status" value="1"/>
</dbReference>
<dbReference type="Gene3D" id="3.80.30.20">
    <property type="entry name" value="tm_1862 like domain"/>
    <property type="match status" value="1"/>
</dbReference>
<dbReference type="SMART" id="SM00729">
    <property type="entry name" value="Elp3"/>
    <property type="match status" value="1"/>
</dbReference>
<keyword evidence="4" id="KW-0808">Transferase</keyword>
<dbReference type="InterPro" id="IPR023404">
    <property type="entry name" value="rSAM_horseshoe"/>
</dbReference>
<evidence type="ECO:0000256" key="3">
    <source>
        <dbReference type="ARBA" id="ARBA00022603"/>
    </source>
</evidence>
<evidence type="ECO:0000259" key="10">
    <source>
        <dbReference type="PROSITE" id="PS51918"/>
    </source>
</evidence>
<dbReference type="PROSITE" id="PS51918">
    <property type="entry name" value="RADICAL_SAM"/>
    <property type="match status" value="1"/>
</dbReference>
<dbReference type="EMBL" id="FTMP01000009">
    <property type="protein sequence ID" value="SIQ85443.1"/>
    <property type="molecule type" value="Genomic_DNA"/>
</dbReference>
<dbReference type="InterPro" id="IPR051198">
    <property type="entry name" value="BchE-like"/>
</dbReference>